<gene>
    <name evidence="4" type="ORF">CCAX7_17200</name>
</gene>
<dbReference type="Proteomes" id="UP000287394">
    <property type="component" value="Chromosome"/>
</dbReference>
<name>A0A402D3X5_9BACT</name>
<dbReference type="SUPFAM" id="SSF53335">
    <property type="entry name" value="S-adenosyl-L-methionine-dependent methyltransferases"/>
    <property type="match status" value="1"/>
</dbReference>
<evidence type="ECO:0000313" key="5">
    <source>
        <dbReference type="Proteomes" id="UP000287394"/>
    </source>
</evidence>
<protein>
    <submittedName>
        <fullName evidence="4">DNA modification methylase</fullName>
    </submittedName>
</protein>
<dbReference type="InterPro" id="IPR012327">
    <property type="entry name" value="MeTrfase_D12"/>
</dbReference>
<dbReference type="OrthoDB" id="817797at2"/>
<proteinExistence type="predicted"/>
<dbReference type="GO" id="GO:0009307">
    <property type="term" value="P:DNA restriction-modification system"/>
    <property type="evidence" value="ECO:0007669"/>
    <property type="project" value="InterPro"/>
</dbReference>
<dbReference type="AlphaFoldDB" id="A0A402D3X5"/>
<dbReference type="KEGG" id="ccot:CCAX7_17200"/>
<dbReference type="InterPro" id="IPR029063">
    <property type="entry name" value="SAM-dependent_MTases_sf"/>
</dbReference>
<organism evidence="4 5">
    <name type="scientific">Capsulimonas corticalis</name>
    <dbReference type="NCBI Taxonomy" id="2219043"/>
    <lineage>
        <taxon>Bacteria</taxon>
        <taxon>Bacillati</taxon>
        <taxon>Armatimonadota</taxon>
        <taxon>Armatimonadia</taxon>
        <taxon>Capsulimonadales</taxon>
        <taxon>Capsulimonadaceae</taxon>
        <taxon>Capsulimonas</taxon>
    </lineage>
</organism>
<dbReference type="Pfam" id="PF02086">
    <property type="entry name" value="MethyltransfD12"/>
    <property type="match status" value="1"/>
</dbReference>
<keyword evidence="1 4" id="KW-0489">Methyltransferase</keyword>
<keyword evidence="5" id="KW-1185">Reference proteome</keyword>
<dbReference type="GO" id="GO:0009007">
    <property type="term" value="F:site-specific DNA-methyltransferase (adenine-specific) activity"/>
    <property type="evidence" value="ECO:0007669"/>
    <property type="project" value="UniProtKB-EC"/>
</dbReference>
<evidence type="ECO:0000256" key="2">
    <source>
        <dbReference type="ARBA" id="ARBA00022679"/>
    </source>
</evidence>
<sequence length="481" mass="54175">MRNVPEAVYIKTTFKRASNPLRVKSACLPSTPPPNPAQDLDQELSKQFKATLRRVTDSDAAYWDYSSIKSNSNPQAYFQYPAMMVPRMQGDIIDAIQKVFPGTERTFDPFAGSGTILVESLKRGLNSLATDINPMAILLCRVKTQPFRVNEAENAFKEVINIAASDISDKIEIDYTNREKWFSLTSLIELSRIRRAIVRIEDVELRRLLWVAFAEAIRISSNSRTSTYKLHIRDSDDIERRSVGVKSRINTSMTQVIDMYKKNYIQLKEAGILEENHFTKEAKILNHNICSILKSEVADALISSPPYGDNHTTVTYGQHSFLPLCWIPINDIDSSLDATIIANTHSIDSASLGGRREGALTKRSKISERSNTLEELLNNPNVSKDAQQRLSVFFYDLDKGLANAISVLKPKSPIVLTLGNRCVSNQKVRMDKIVEELLIAQGCEFIDIHDRAIPTKRMAHRNQTAGTMLTETLLIMRGPKL</sequence>
<dbReference type="Gene3D" id="3.40.50.150">
    <property type="entry name" value="Vaccinia Virus protein VP39"/>
    <property type="match status" value="2"/>
</dbReference>
<keyword evidence="2" id="KW-0808">Transferase</keyword>
<dbReference type="EMBL" id="AP025739">
    <property type="protein sequence ID" value="BDI29669.1"/>
    <property type="molecule type" value="Genomic_DNA"/>
</dbReference>
<keyword evidence="3" id="KW-0949">S-adenosyl-L-methionine</keyword>
<dbReference type="GO" id="GO:0032259">
    <property type="term" value="P:methylation"/>
    <property type="evidence" value="ECO:0007669"/>
    <property type="project" value="UniProtKB-KW"/>
</dbReference>
<evidence type="ECO:0000256" key="1">
    <source>
        <dbReference type="ARBA" id="ARBA00022603"/>
    </source>
</evidence>
<evidence type="ECO:0000256" key="3">
    <source>
        <dbReference type="ARBA" id="ARBA00022691"/>
    </source>
</evidence>
<reference evidence="4 5" key="1">
    <citation type="journal article" date="2019" name="Int. J. Syst. Evol. Microbiol.">
        <title>Capsulimonas corticalis gen. nov., sp. nov., an aerobic capsulated bacterium, of a novel bacterial order, Capsulimonadales ord. nov., of the class Armatimonadia of the phylum Armatimonadetes.</title>
        <authorList>
            <person name="Li J."/>
            <person name="Kudo C."/>
            <person name="Tonouchi A."/>
        </authorList>
    </citation>
    <scope>NUCLEOTIDE SEQUENCE [LARGE SCALE GENOMIC DNA]</scope>
    <source>
        <strain evidence="4 5">AX-7</strain>
    </source>
</reference>
<dbReference type="RefSeq" id="WP_119324228.1">
    <property type="nucleotide sequence ID" value="NZ_AP025739.1"/>
</dbReference>
<dbReference type="REBASE" id="620492">
    <property type="entry name" value="M.CcoAX7ORF17200P"/>
</dbReference>
<evidence type="ECO:0000313" key="4">
    <source>
        <dbReference type="EMBL" id="BDI29669.1"/>
    </source>
</evidence>
<accession>A0A402D3X5</accession>